<dbReference type="SUPFAM" id="SSF53474">
    <property type="entry name" value="alpha/beta-Hydrolases"/>
    <property type="match status" value="1"/>
</dbReference>
<dbReference type="GO" id="GO:0008610">
    <property type="term" value="P:lipid biosynthetic process"/>
    <property type="evidence" value="ECO:0007669"/>
    <property type="project" value="TreeGrafter"/>
</dbReference>
<dbReference type="STRING" id="446470.Snas_0190"/>
<feature type="domain" description="Thioesterase" evidence="2">
    <location>
        <begin position="15"/>
        <end position="227"/>
    </location>
</feature>
<dbReference type="KEGG" id="sna:Snas_0190"/>
<accession>D3Q1R1</accession>
<evidence type="ECO:0000313" key="3">
    <source>
        <dbReference type="EMBL" id="ADD39909.1"/>
    </source>
</evidence>
<name>D3Q1R1_STANL</name>
<dbReference type="PANTHER" id="PTHR11487:SF0">
    <property type="entry name" value="S-ACYL FATTY ACID SYNTHASE THIOESTERASE, MEDIUM CHAIN"/>
    <property type="match status" value="1"/>
</dbReference>
<evidence type="ECO:0000313" key="4">
    <source>
        <dbReference type="Proteomes" id="UP000000844"/>
    </source>
</evidence>
<dbReference type="InterPro" id="IPR001031">
    <property type="entry name" value="Thioesterase"/>
</dbReference>
<protein>
    <submittedName>
        <fullName evidence="3">Thioesterase</fullName>
    </submittedName>
</protein>
<dbReference type="Proteomes" id="UP000000844">
    <property type="component" value="Chromosome"/>
</dbReference>
<dbReference type="EMBL" id="CP001778">
    <property type="protein sequence ID" value="ADD39909.1"/>
    <property type="molecule type" value="Genomic_DNA"/>
</dbReference>
<dbReference type="OrthoDB" id="8480037at2"/>
<dbReference type="Pfam" id="PF00975">
    <property type="entry name" value="Thioesterase"/>
    <property type="match status" value="1"/>
</dbReference>
<evidence type="ECO:0000259" key="2">
    <source>
        <dbReference type="Pfam" id="PF00975"/>
    </source>
</evidence>
<evidence type="ECO:0000256" key="1">
    <source>
        <dbReference type="ARBA" id="ARBA00007169"/>
    </source>
</evidence>
<dbReference type="HOGENOM" id="CLU_070456_1_1_11"/>
<sequence>MHIRTVTPKPAARVHLIGFPGAGGSQTHFRRWDSALGPWIRLSVVDPWSLYFAAQAAEVDSLPDLASLLLPELAVSDSRFVLAGHSFGALLAYETARQLDEGRHGDRLAGLVAMAQRAPTTPAPERISHLGDDRLLRFLRDMGGTPEEVFAEPELLDLLLGRLRDEIRLSERYRDTRAEPLDRPLRVYFGDQDSGIAPIEARKWTKSVTGDHVLRTFPGGHFFPFDDFQVVSALLEDTLTKEPLHDIQN</sequence>
<organism evidence="3 4">
    <name type="scientific">Stackebrandtia nassauensis (strain DSM 44728 / CIP 108903 / NRRL B-16338 / NBRC 102104 / LLR-40K-21)</name>
    <dbReference type="NCBI Taxonomy" id="446470"/>
    <lineage>
        <taxon>Bacteria</taxon>
        <taxon>Bacillati</taxon>
        <taxon>Actinomycetota</taxon>
        <taxon>Actinomycetes</taxon>
        <taxon>Glycomycetales</taxon>
        <taxon>Glycomycetaceae</taxon>
        <taxon>Stackebrandtia</taxon>
    </lineage>
</organism>
<dbReference type="PANTHER" id="PTHR11487">
    <property type="entry name" value="THIOESTERASE"/>
    <property type="match status" value="1"/>
</dbReference>
<proteinExistence type="inferred from homology"/>
<reference evidence="3 4" key="1">
    <citation type="journal article" date="2009" name="Stand. Genomic Sci.">
        <title>Complete genome sequence of Stackebrandtia nassauensis type strain (LLR-40K-21).</title>
        <authorList>
            <person name="Munk C."/>
            <person name="Lapidus A."/>
            <person name="Copeland A."/>
            <person name="Jando M."/>
            <person name="Mayilraj S."/>
            <person name="Glavina Del Rio T."/>
            <person name="Nolan M."/>
            <person name="Chen F."/>
            <person name="Lucas S."/>
            <person name="Tice H."/>
            <person name="Cheng J.F."/>
            <person name="Han C."/>
            <person name="Detter J.C."/>
            <person name="Bruce D."/>
            <person name="Goodwin L."/>
            <person name="Chain P."/>
            <person name="Pitluck S."/>
            <person name="Goker M."/>
            <person name="Ovchinikova G."/>
            <person name="Pati A."/>
            <person name="Ivanova N."/>
            <person name="Mavromatis K."/>
            <person name="Chen A."/>
            <person name="Palaniappan K."/>
            <person name="Land M."/>
            <person name="Hauser L."/>
            <person name="Chang Y.J."/>
            <person name="Jeffries C.D."/>
            <person name="Bristow J."/>
            <person name="Eisen J.A."/>
            <person name="Markowitz V."/>
            <person name="Hugenholtz P."/>
            <person name="Kyrpides N.C."/>
            <person name="Klenk H.P."/>
        </authorList>
    </citation>
    <scope>NUCLEOTIDE SEQUENCE [LARGE SCALE GENOMIC DNA]</scope>
    <source>
        <strain evidence="4">DSM 44728 / CIP 108903 / NRRL B-16338 / NBRC 102104 / LLR-40K-21</strain>
    </source>
</reference>
<keyword evidence="4" id="KW-1185">Reference proteome</keyword>
<dbReference type="AlphaFoldDB" id="D3Q1R1"/>
<dbReference type="InterPro" id="IPR012223">
    <property type="entry name" value="TEII"/>
</dbReference>
<dbReference type="Gene3D" id="3.40.50.1820">
    <property type="entry name" value="alpha/beta hydrolase"/>
    <property type="match status" value="1"/>
</dbReference>
<comment type="similarity">
    <text evidence="1">Belongs to the thioesterase family.</text>
</comment>
<gene>
    <name evidence="3" type="ordered locus">Snas_0190</name>
</gene>
<dbReference type="InterPro" id="IPR029058">
    <property type="entry name" value="AB_hydrolase_fold"/>
</dbReference>
<dbReference type="RefSeq" id="WP_013015480.1">
    <property type="nucleotide sequence ID" value="NC_013947.1"/>
</dbReference>
<dbReference type="eggNOG" id="COG3208">
    <property type="taxonomic scope" value="Bacteria"/>
</dbReference>